<dbReference type="SUPFAM" id="SSF103473">
    <property type="entry name" value="MFS general substrate transporter"/>
    <property type="match status" value="1"/>
</dbReference>
<feature type="domain" description="Major facilitator superfamily (MFS) profile" evidence="5">
    <location>
        <begin position="261"/>
        <end position="469"/>
    </location>
</feature>
<feature type="transmembrane region" description="Helical" evidence="4">
    <location>
        <begin position="178"/>
        <end position="199"/>
    </location>
</feature>
<feature type="transmembrane region" description="Helical" evidence="4">
    <location>
        <begin position="349"/>
        <end position="372"/>
    </location>
</feature>
<name>A0A5N5CZU4_9PEZI</name>
<sequence>MASTETAIQLNELDGRCEHTRPGDADDQVDDSRPAHEFSLPPVDGGKDAWLMLASAFFIEGLVWGFPFAFGVLQEYYSSHEPFASDSSHSATIGTVALGFMYLGSPFGLTIMQRYPRYRRPSTIAGVLLVTGSIAASSFATHIWQLIITQGIFWALGASLLYFPILIYIDEWFVRRKGLAYGTMWAGTSVAGATVPYIFTWLLSRYTFATAMRAWSIVTFAVVSVLVFFAKPRIPVSTSSSSSHRAPRPNPISFRFALTRPFLFYQLGNIFHGLGYFIPSIYLPSYARSLGLSAAAATTPLALVNAGAFFGNIAAGVLSDALDVSAVAFGISVVAAAAIFLLWGFSGSVAVALVYVFAVVYGLSAGGFPATWTGVIRDVAKRAAARAEAEGGGGVVLETGPAFGLLGFGRGIGSIASGPLSEALLRRTLMAGGQGKIAYGSEYGVLIVFTGVAMLLGGTGFGAKRLGWM</sequence>
<evidence type="ECO:0000313" key="6">
    <source>
        <dbReference type="EMBL" id="KAB2570704.1"/>
    </source>
</evidence>
<dbReference type="Pfam" id="PF07690">
    <property type="entry name" value="MFS_1"/>
    <property type="match status" value="1"/>
</dbReference>
<gene>
    <name evidence="6" type="primary">SLC16A13</name>
    <name evidence="6" type="ORF">DBV05_g10611</name>
</gene>
<feature type="transmembrane region" description="Helical" evidence="4">
    <location>
        <begin position="90"/>
        <end position="112"/>
    </location>
</feature>
<organism evidence="6 7">
    <name type="scientific">Lasiodiplodia theobromae</name>
    <dbReference type="NCBI Taxonomy" id="45133"/>
    <lineage>
        <taxon>Eukaryota</taxon>
        <taxon>Fungi</taxon>
        <taxon>Dikarya</taxon>
        <taxon>Ascomycota</taxon>
        <taxon>Pezizomycotina</taxon>
        <taxon>Dothideomycetes</taxon>
        <taxon>Dothideomycetes incertae sedis</taxon>
        <taxon>Botryosphaeriales</taxon>
        <taxon>Botryosphaeriaceae</taxon>
        <taxon>Lasiodiplodia</taxon>
    </lineage>
</organism>
<dbReference type="EMBL" id="VCHE01000125">
    <property type="protein sequence ID" value="KAB2570704.1"/>
    <property type="molecule type" value="Genomic_DNA"/>
</dbReference>
<feature type="transmembrane region" description="Helical" evidence="4">
    <location>
        <begin position="49"/>
        <end position="70"/>
    </location>
</feature>
<feature type="transmembrane region" description="Helical" evidence="4">
    <location>
        <begin position="211"/>
        <end position="230"/>
    </location>
</feature>
<dbReference type="InterPro" id="IPR050327">
    <property type="entry name" value="Proton-linked_MCT"/>
</dbReference>
<dbReference type="GO" id="GO:0016020">
    <property type="term" value="C:membrane"/>
    <property type="evidence" value="ECO:0007669"/>
    <property type="project" value="UniProtKB-SubCell"/>
</dbReference>
<protein>
    <submittedName>
        <fullName evidence="6">Monocarboxylate transporter 13</fullName>
    </submittedName>
</protein>
<dbReference type="GO" id="GO:0022857">
    <property type="term" value="F:transmembrane transporter activity"/>
    <property type="evidence" value="ECO:0007669"/>
    <property type="project" value="InterPro"/>
</dbReference>
<dbReference type="Gene3D" id="1.20.1250.20">
    <property type="entry name" value="MFS general substrate transporter like domains"/>
    <property type="match status" value="1"/>
</dbReference>
<dbReference type="OrthoDB" id="2213137at2759"/>
<comment type="subcellular location">
    <subcellularLocation>
        <location evidence="1">Membrane</location>
        <topology evidence="1">Multi-pass membrane protein</topology>
    </subcellularLocation>
</comment>
<evidence type="ECO:0000256" key="4">
    <source>
        <dbReference type="SAM" id="Phobius"/>
    </source>
</evidence>
<evidence type="ECO:0000256" key="2">
    <source>
        <dbReference type="ARBA" id="ARBA00006727"/>
    </source>
</evidence>
<feature type="transmembrane region" description="Helical" evidence="4">
    <location>
        <begin position="262"/>
        <end position="283"/>
    </location>
</feature>
<dbReference type="InterPro" id="IPR011701">
    <property type="entry name" value="MFS"/>
</dbReference>
<comment type="similarity">
    <text evidence="2">Belongs to the major facilitator superfamily. Monocarboxylate porter (TC 2.A.1.13) family.</text>
</comment>
<reference evidence="6 7" key="1">
    <citation type="journal article" date="2019" name="Sci. Rep.">
        <title>A multi-omics analysis of the grapevine pathogen Lasiodiplodia theobromae reveals that temperature affects the expression of virulence- and pathogenicity-related genes.</title>
        <authorList>
            <person name="Felix C."/>
            <person name="Meneses R."/>
            <person name="Goncalves M.F.M."/>
            <person name="Tilleman L."/>
            <person name="Duarte A.S."/>
            <person name="Jorrin-Novo J.V."/>
            <person name="Van de Peer Y."/>
            <person name="Deforce D."/>
            <person name="Van Nieuwerburgh F."/>
            <person name="Esteves A.C."/>
            <person name="Alves A."/>
        </authorList>
    </citation>
    <scope>NUCLEOTIDE SEQUENCE [LARGE SCALE GENOMIC DNA]</scope>
    <source>
        <strain evidence="6 7">LA-SOL3</strain>
    </source>
</reference>
<dbReference type="PANTHER" id="PTHR11360">
    <property type="entry name" value="MONOCARBOXYLATE TRANSPORTER"/>
    <property type="match status" value="1"/>
</dbReference>
<dbReference type="InterPro" id="IPR036259">
    <property type="entry name" value="MFS_trans_sf"/>
</dbReference>
<keyword evidence="4" id="KW-0812">Transmembrane</keyword>
<dbReference type="PROSITE" id="PS50850">
    <property type="entry name" value="MFS"/>
    <property type="match status" value="1"/>
</dbReference>
<dbReference type="InterPro" id="IPR020846">
    <property type="entry name" value="MFS_dom"/>
</dbReference>
<dbReference type="AlphaFoldDB" id="A0A5N5CZU4"/>
<feature type="transmembrane region" description="Helical" evidence="4">
    <location>
        <begin position="289"/>
        <end position="310"/>
    </location>
</feature>
<evidence type="ECO:0000313" key="7">
    <source>
        <dbReference type="Proteomes" id="UP000325902"/>
    </source>
</evidence>
<feature type="transmembrane region" description="Helical" evidence="4">
    <location>
        <begin position="124"/>
        <end position="145"/>
    </location>
</feature>
<feature type="transmembrane region" description="Helical" evidence="4">
    <location>
        <begin position="322"/>
        <end position="343"/>
    </location>
</feature>
<keyword evidence="4" id="KW-0472">Membrane</keyword>
<keyword evidence="7" id="KW-1185">Reference proteome</keyword>
<evidence type="ECO:0000259" key="5">
    <source>
        <dbReference type="PROSITE" id="PS50850"/>
    </source>
</evidence>
<accession>A0A5N5CZU4</accession>
<feature type="compositionally biased region" description="Basic and acidic residues" evidence="3">
    <location>
        <begin position="16"/>
        <end position="36"/>
    </location>
</feature>
<keyword evidence="4" id="KW-1133">Transmembrane helix</keyword>
<proteinExistence type="inferred from homology"/>
<evidence type="ECO:0000256" key="1">
    <source>
        <dbReference type="ARBA" id="ARBA00004141"/>
    </source>
</evidence>
<feature type="region of interest" description="Disordered" evidence="3">
    <location>
        <begin position="16"/>
        <end position="38"/>
    </location>
</feature>
<evidence type="ECO:0000256" key="3">
    <source>
        <dbReference type="SAM" id="MobiDB-lite"/>
    </source>
</evidence>
<comment type="caution">
    <text evidence="6">The sequence shown here is derived from an EMBL/GenBank/DDBJ whole genome shotgun (WGS) entry which is preliminary data.</text>
</comment>
<feature type="transmembrane region" description="Helical" evidence="4">
    <location>
        <begin position="151"/>
        <end position="169"/>
    </location>
</feature>
<feature type="transmembrane region" description="Helical" evidence="4">
    <location>
        <begin position="443"/>
        <end position="463"/>
    </location>
</feature>
<dbReference type="PANTHER" id="PTHR11360:SF287">
    <property type="entry name" value="MFS MONOCARBOXYLATE TRANSPORTER"/>
    <property type="match status" value="1"/>
</dbReference>
<dbReference type="Proteomes" id="UP000325902">
    <property type="component" value="Unassembled WGS sequence"/>
</dbReference>